<dbReference type="InterPro" id="IPR023214">
    <property type="entry name" value="HAD_sf"/>
</dbReference>
<keyword evidence="2 6" id="KW-0378">Hydrolase</keyword>
<dbReference type="SMART" id="SM00577">
    <property type="entry name" value="CPDc"/>
    <property type="match status" value="1"/>
</dbReference>
<dbReference type="Gene3D" id="3.40.50.10190">
    <property type="entry name" value="BRCT domain"/>
    <property type="match status" value="1"/>
</dbReference>
<dbReference type="InterPro" id="IPR039189">
    <property type="entry name" value="Fcp1"/>
</dbReference>
<evidence type="ECO:0000256" key="4">
    <source>
        <dbReference type="ARBA" id="ARBA00047761"/>
    </source>
</evidence>
<dbReference type="GO" id="GO:0008420">
    <property type="term" value="F:RNA polymerase II CTD heptapeptide repeat phosphatase activity"/>
    <property type="evidence" value="ECO:0007669"/>
    <property type="project" value="UniProtKB-UniRule"/>
</dbReference>
<comment type="subcellular location">
    <subcellularLocation>
        <location evidence="1 6">Nucleus</location>
    </subcellularLocation>
</comment>
<dbReference type="CDD" id="cd17729">
    <property type="entry name" value="BRCT_CTDP1"/>
    <property type="match status" value="1"/>
</dbReference>
<dbReference type="Pfam" id="PF12738">
    <property type="entry name" value="PTCB-BRCT"/>
    <property type="match status" value="1"/>
</dbReference>
<sequence length="468" mass="51628">MSEMKRGVNEDDDAPRCPPHPRFVCGLCFLCGMEEDVTEGGALAVAVGREIMKEEGDDHGNDDPARFPAHPEIVLGLSYRCGATEEDAGGSASGVTVANIDRALVFPGCAAATSTAGASDLSTLFRERKLILVLDLDRTLLNSARLDAFSVGEEWFGFTPDTGDKVDMDLFRLDSDNLGMLTKLRPFVRGFLEQASSMFEMHVYTLGNQVYAKAAIHLLDPNGVYFGGRVVSRDDESTQGGTKSLDVIPGADPVAAVILDALDDTDVAWPGNQDNLILTNRYRYFASTCRKSRHDIPSLAELRRDEKGEHGGSLAVALGVLKRVHDAFFDGRPHADVREVIAELRGQVLRGCTVAFSYLEQRMEDSPDDTRLWTLAERLGAVCRKDVDETVTHVVAEDPGTQKAQWAREHGKFLVNPEWIKAASFRWCRQDPQEFPVTAKRVVLEPIELVAAVALCYLPERLERNHEH</sequence>
<evidence type="ECO:0000259" key="7">
    <source>
        <dbReference type="PROSITE" id="PS50172"/>
    </source>
</evidence>
<dbReference type="PANTHER" id="PTHR23081">
    <property type="entry name" value="RNA POLYMERASE II CTD PHOSPHATASE"/>
    <property type="match status" value="1"/>
</dbReference>
<dbReference type="InterPro" id="IPR004274">
    <property type="entry name" value="FCP1_dom"/>
</dbReference>
<dbReference type="AlphaFoldDB" id="A0A921RAD4"/>
<protein>
    <recommendedName>
        <fullName evidence="6">RNA polymerase II C-terminal domain phosphatase-like</fullName>
        <ecNumber evidence="6">3.1.3.16</ecNumber>
    </recommendedName>
</protein>
<comment type="catalytic activity">
    <reaction evidence="5 6">
        <text>O-phospho-L-threonyl-[protein] + H2O = L-threonyl-[protein] + phosphate</text>
        <dbReference type="Rhea" id="RHEA:47004"/>
        <dbReference type="Rhea" id="RHEA-COMP:11060"/>
        <dbReference type="Rhea" id="RHEA-COMP:11605"/>
        <dbReference type="ChEBI" id="CHEBI:15377"/>
        <dbReference type="ChEBI" id="CHEBI:30013"/>
        <dbReference type="ChEBI" id="CHEBI:43474"/>
        <dbReference type="ChEBI" id="CHEBI:61977"/>
        <dbReference type="EC" id="3.1.3.16"/>
    </reaction>
</comment>
<gene>
    <name evidence="9" type="ORF">BDA96_04G352400</name>
</gene>
<dbReference type="InterPro" id="IPR001357">
    <property type="entry name" value="BRCT_dom"/>
</dbReference>
<dbReference type="SMART" id="SM00292">
    <property type="entry name" value="BRCT"/>
    <property type="match status" value="1"/>
</dbReference>
<dbReference type="PANTHER" id="PTHR23081:SF19">
    <property type="entry name" value="RNA POLYMERASE II C-TERMINAL DOMAIN PHOSPHATASE-LIKE"/>
    <property type="match status" value="1"/>
</dbReference>
<comment type="caution">
    <text evidence="9">The sequence shown here is derived from an EMBL/GenBank/DDBJ whole genome shotgun (WGS) entry which is preliminary data.</text>
</comment>
<dbReference type="CDD" id="cd07521">
    <property type="entry name" value="HAD_FCP1-like"/>
    <property type="match status" value="1"/>
</dbReference>
<evidence type="ECO:0000313" key="9">
    <source>
        <dbReference type="EMBL" id="KAG0535275.1"/>
    </source>
</evidence>
<evidence type="ECO:0000256" key="6">
    <source>
        <dbReference type="RuleBase" id="RU366066"/>
    </source>
</evidence>
<feature type="domain" description="BRCT" evidence="7">
    <location>
        <begin position="344"/>
        <end position="437"/>
    </location>
</feature>
<keyword evidence="3 6" id="KW-0539">Nucleus</keyword>
<dbReference type="Gene3D" id="3.40.50.1000">
    <property type="entry name" value="HAD superfamily/HAD-like"/>
    <property type="match status" value="1"/>
</dbReference>
<evidence type="ECO:0000256" key="5">
    <source>
        <dbReference type="ARBA" id="ARBA00048336"/>
    </source>
</evidence>
<evidence type="ECO:0000259" key="8">
    <source>
        <dbReference type="PROSITE" id="PS50969"/>
    </source>
</evidence>
<reference evidence="9" key="1">
    <citation type="journal article" date="2019" name="BMC Genomics">
        <title>A new reference genome for Sorghum bicolor reveals high levels of sequence similarity between sweet and grain genotypes: implications for the genetics of sugar metabolism.</title>
        <authorList>
            <person name="Cooper E.A."/>
            <person name="Brenton Z.W."/>
            <person name="Flinn B.S."/>
            <person name="Jenkins J."/>
            <person name="Shu S."/>
            <person name="Flowers D."/>
            <person name="Luo F."/>
            <person name="Wang Y."/>
            <person name="Xia P."/>
            <person name="Barry K."/>
            <person name="Daum C."/>
            <person name="Lipzen A."/>
            <person name="Yoshinaga Y."/>
            <person name="Schmutz J."/>
            <person name="Saski C."/>
            <person name="Vermerris W."/>
            <person name="Kresovich S."/>
        </authorList>
    </citation>
    <scope>NUCLEOTIDE SEQUENCE</scope>
</reference>
<dbReference type="PROSITE" id="PS50172">
    <property type="entry name" value="BRCT"/>
    <property type="match status" value="1"/>
</dbReference>
<accession>A0A921RAD4</accession>
<dbReference type="InterPro" id="IPR036420">
    <property type="entry name" value="BRCT_dom_sf"/>
</dbReference>
<dbReference type="GO" id="GO:0005634">
    <property type="term" value="C:nucleus"/>
    <property type="evidence" value="ECO:0007669"/>
    <property type="project" value="UniProtKB-SubCell"/>
</dbReference>
<organism evidence="9 10">
    <name type="scientific">Sorghum bicolor</name>
    <name type="common">Sorghum</name>
    <name type="synonym">Sorghum vulgare</name>
    <dbReference type="NCBI Taxonomy" id="4558"/>
    <lineage>
        <taxon>Eukaryota</taxon>
        <taxon>Viridiplantae</taxon>
        <taxon>Streptophyta</taxon>
        <taxon>Embryophyta</taxon>
        <taxon>Tracheophyta</taxon>
        <taxon>Spermatophyta</taxon>
        <taxon>Magnoliopsida</taxon>
        <taxon>Liliopsida</taxon>
        <taxon>Poales</taxon>
        <taxon>Poaceae</taxon>
        <taxon>PACMAD clade</taxon>
        <taxon>Panicoideae</taxon>
        <taxon>Andropogonodae</taxon>
        <taxon>Andropogoneae</taxon>
        <taxon>Sorghinae</taxon>
        <taxon>Sorghum</taxon>
    </lineage>
</organism>
<reference evidence="9" key="2">
    <citation type="submission" date="2020-10" db="EMBL/GenBank/DDBJ databases">
        <authorList>
            <person name="Cooper E.A."/>
            <person name="Brenton Z.W."/>
            <person name="Flinn B.S."/>
            <person name="Jenkins J."/>
            <person name="Shu S."/>
            <person name="Flowers D."/>
            <person name="Luo F."/>
            <person name="Wang Y."/>
            <person name="Xia P."/>
            <person name="Barry K."/>
            <person name="Daum C."/>
            <person name="Lipzen A."/>
            <person name="Yoshinaga Y."/>
            <person name="Schmutz J."/>
            <person name="Saski C."/>
            <person name="Vermerris W."/>
            <person name="Kresovich S."/>
        </authorList>
    </citation>
    <scope>NUCLEOTIDE SEQUENCE</scope>
</reference>
<dbReference type="SUPFAM" id="SSF56784">
    <property type="entry name" value="HAD-like"/>
    <property type="match status" value="1"/>
</dbReference>
<feature type="domain" description="FCP1 homology" evidence="8">
    <location>
        <begin position="125"/>
        <end position="302"/>
    </location>
</feature>
<dbReference type="EC" id="3.1.3.16" evidence="6"/>
<evidence type="ECO:0000256" key="2">
    <source>
        <dbReference type="ARBA" id="ARBA00022801"/>
    </source>
</evidence>
<dbReference type="PROSITE" id="PS50969">
    <property type="entry name" value="FCP1"/>
    <property type="match status" value="1"/>
</dbReference>
<dbReference type="InterPro" id="IPR011947">
    <property type="entry name" value="FCP1_euk"/>
</dbReference>
<dbReference type="Proteomes" id="UP000807115">
    <property type="component" value="Chromosome 4"/>
</dbReference>
<evidence type="ECO:0000313" key="10">
    <source>
        <dbReference type="Proteomes" id="UP000807115"/>
    </source>
</evidence>
<evidence type="ECO:0000256" key="1">
    <source>
        <dbReference type="ARBA" id="ARBA00004123"/>
    </source>
</evidence>
<comment type="function">
    <text evidence="6">This promotes the activity of RNA polymerase II.</text>
</comment>
<name>A0A921RAD4_SORBI</name>
<dbReference type="Pfam" id="PF03031">
    <property type="entry name" value="NIF"/>
    <property type="match status" value="1"/>
</dbReference>
<dbReference type="SUPFAM" id="SSF52113">
    <property type="entry name" value="BRCT domain"/>
    <property type="match status" value="1"/>
</dbReference>
<dbReference type="EMBL" id="CM027683">
    <property type="protein sequence ID" value="KAG0535275.1"/>
    <property type="molecule type" value="Genomic_DNA"/>
</dbReference>
<dbReference type="NCBIfam" id="TIGR02250">
    <property type="entry name" value="FCP1_euk"/>
    <property type="match status" value="1"/>
</dbReference>
<proteinExistence type="predicted"/>
<comment type="catalytic activity">
    <reaction evidence="4 6">
        <text>O-phospho-L-seryl-[protein] + H2O = L-seryl-[protein] + phosphate</text>
        <dbReference type="Rhea" id="RHEA:20629"/>
        <dbReference type="Rhea" id="RHEA-COMP:9863"/>
        <dbReference type="Rhea" id="RHEA-COMP:11604"/>
        <dbReference type="ChEBI" id="CHEBI:15377"/>
        <dbReference type="ChEBI" id="CHEBI:29999"/>
        <dbReference type="ChEBI" id="CHEBI:43474"/>
        <dbReference type="ChEBI" id="CHEBI:83421"/>
        <dbReference type="EC" id="3.1.3.16"/>
    </reaction>
</comment>
<evidence type="ECO:0000256" key="3">
    <source>
        <dbReference type="ARBA" id="ARBA00023242"/>
    </source>
</evidence>
<dbReference type="InterPro" id="IPR036412">
    <property type="entry name" value="HAD-like_sf"/>
</dbReference>